<feature type="domain" description="TraG P-loop" evidence="7">
    <location>
        <begin position="579"/>
        <end position="706"/>
    </location>
</feature>
<evidence type="ECO:0000256" key="1">
    <source>
        <dbReference type="ARBA" id="ARBA00006512"/>
    </source>
</evidence>
<dbReference type="EMBL" id="GL883078">
    <property type="protein sequence ID" value="EGF90864.1"/>
    <property type="molecule type" value="Genomic_DNA"/>
</dbReference>
<evidence type="ECO:0000256" key="3">
    <source>
        <dbReference type="ARBA" id="ARBA00022840"/>
    </source>
</evidence>
<evidence type="ECO:0000256" key="5">
    <source>
        <dbReference type="ARBA" id="ARBA00023635"/>
    </source>
</evidence>
<dbReference type="AlphaFoldDB" id="F4QNF6"/>
<gene>
    <name evidence="8" type="ORF">ABI_22760</name>
</gene>
<dbReference type="RefSeq" id="WP_006273046.1">
    <property type="nucleotide sequence ID" value="NZ_GL883078.1"/>
</dbReference>
<keyword evidence="9" id="KW-1185">Reference proteome</keyword>
<keyword evidence="2" id="KW-0547">Nucleotide-binding</keyword>
<keyword evidence="3" id="KW-0067">ATP-binding</keyword>
<dbReference type="InterPro" id="IPR051162">
    <property type="entry name" value="T4SS_component"/>
</dbReference>
<evidence type="ECO:0000256" key="2">
    <source>
        <dbReference type="ARBA" id="ARBA00022741"/>
    </source>
</evidence>
<dbReference type="Pfam" id="PF19044">
    <property type="entry name" value="P-loop_TraG"/>
    <property type="match status" value="2"/>
</dbReference>
<sequence length="809" mass="89949">MADAPKPLSGFASWFKTEQRVGDRLPYDYLLDDRTIVLRDGSLMQSIYLEGFAFETADTDEVNHRQIVRAAALRAVGSSRFVLYHHIIRRRVSVTMPAVYDDPVCSHIQQQWQDKLKSRQLFVNDLFITVVRRNPKGKVGFADNLAGLLGRGVGENARQAALASTHKELQAATEALMAALQAYGPRPLGGYDTANGRCSEPLELLSCLYNGEMRPVLKPVSDVGHYIPYRRVSFGLEAMEQSSLGDGKDFSAIMSLKDYPPHATPGMCDSILRLPFEMTLTESFAFVDRQIGMERINLALRRMRAADEEAMSLRQGLMAAKDDLATGNFGLGEHHLSLLVRAKTLAELDPAAAQCLAALADLGAVAVREDVNLEPAFWAQFPGNEAYIARKAMISTGAYASFASLHGFPIGQPEGNHWGQAVSVFETSSGTPYYFNFHKADLGNFTVIGPSGSGKTVVLNFLAAQAQKFKPRTFLFDKDRGAEIFIRAVGGHYATLRPGEPTGFNPLQLPDTPGNRSFLRALIAQLLARQDLPLNSEEEAIITEAVDANFEQDPQYRRLRYFRELLGGVRRPTHGDLAARLNPWVGDGESAWLFDNETDLLDMDARTLGFDMTQLLNEPVLRTPCMMYLFQRVEERLDGQPTMIIIDEGWKALDDEIFAAAIRNWMKTLRKRNAILGFGTQSARDALDSRISTAIIEQSATQIFMPNPRAQAEDYCDGFGLTLHELDLIRALPAHSRAFLVKHGNHSVVARLDLSSMPDVLTVLSGRESTVRQLDDLRAQYGDDPHDWWQPLIGTPYPDTVTPRKRGRA</sequence>
<dbReference type="InterPro" id="IPR004346">
    <property type="entry name" value="CagE_TrbE_VirB"/>
</dbReference>
<feature type="domain" description="TraG P-loop" evidence="7">
    <location>
        <begin position="444"/>
        <end position="552"/>
    </location>
</feature>
<dbReference type="HOGENOM" id="CLU_008341_3_0_5"/>
<organism evidence="8 9">
    <name type="scientific">Asticcacaulis biprosthecium C19</name>
    <dbReference type="NCBI Taxonomy" id="715226"/>
    <lineage>
        <taxon>Bacteria</taxon>
        <taxon>Pseudomonadati</taxon>
        <taxon>Pseudomonadota</taxon>
        <taxon>Alphaproteobacteria</taxon>
        <taxon>Caulobacterales</taxon>
        <taxon>Caulobacteraceae</taxon>
        <taxon>Asticcacaulis</taxon>
    </lineage>
</organism>
<evidence type="ECO:0000256" key="4">
    <source>
        <dbReference type="ARBA" id="ARBA00023026"/>
    </source>
</evidence>
<name>F4QNF6_9CAUL</name>
<evidence type="ECO:0000313" key="8">
    <source>
        <dbReference type="EMBL" id="EGF90864.1"/>
    </source>
</evidence>
<feature type="domain" description="CagE TrbE VirB component of type IV transporter system central" evidence="6">
    <location>
        <begin position="188"/>
        <end position="390"/>
    </location>
</feature>
<dbReference type="OrthoDB" id="9816422at2"/>
<proteinExistence type="inferred from homology"/>
<evidence type="ECO:0000313" key="9">
    <source>
        <dbReference type="Proteomes" id="UP000006512"/>
    </source>
</evidence>
<dbReference type="Gene3D" id="3.40.50.300">
    <property type="entry name" value="P-loop containing nucleotide triphosphate hydrolases"/>
    <property type="match status" value="2"/>
</dbReference>
<dbReference type="STRING" id="715226.ABI_22760"/>
<dbReference type="InterPro" id="IPR027417">
    <property type="entry name" value="P-loop_NTPase"/>
</dbReference>
<protein>
    <recommendedName>
        <fullName evidence="5">Type IV secretion system protein virB4</fullName>
    </recommendedName>
</protein>
<comment type="similarity">
    <text evidence="1">Belongs to the TrbE/VirB4 family.</text>
</comment>
<dbReference type="SUPFAM" id="SSF52540">
    <property type="entry name" value="P-loop containing nucleoside triphosphate hydrolases"/>
    <property type="match status" value="1"/>
</dbReference>
<reference evidence="9" key="1">
    <citation type="submission" date="2011-03" db="EMBL/GenBank/DDBJ databases">
        <title>Draft genome sequence of Brevundimonas diminuta.</title>
        <authorList>
            <person name="Brown P.J.B."/>
            <person name="Buechlein A."/>
            <person name="Hemmerich C."/>
            <person name="Brun Y.V."/>
        </authorList>
    </citation>
    <scope>NUCLEOTIDE SEQUENCE [LARGE SCALE GENOMIC DNA]</scope>
    <source>
        <strain evidence="9">C19</strain>
    </source>
</reference>
<keyword evidence="4" id="KW-0843">Virulence</keyword>
<dbReference type="eggNOG" id="COG3451">
    <property type="taxonomic scope" value="Bacteria"/>
</dbReference>
<dbReference type="PANTHER" id="PTHR30121:SF12">
    <property type="entry name" value="TYPE IV SECRETION SYSTEM PROTEIN CAGE"/>
    <property type="match status" value="1"/>
</dbReference>
<dbReference type="InterPro" id="IPR043964">
    <property type="entry name" value="P-loop_TraG"/>
</dbReference>
<accession>F4QNF6</accession>
<dbReference type="Proteomes" id="UP000006512">
    <property type="component" value="Unassembled WGS sequence"/>
</dbReference>
<dbReference type="GO" id="GO:0005524">
    <property type="term" value="F:ATP binding"/>
    <property type="evidence" value="ECO:0007669"/>
    <property type="project" value="UniProtKB-KW"/>
</dbReference>
<dbReference type="InterPro" id="IPR018145">
    <property type="entry name" value="CagE_TrbE_VirB_cntrl_dom"/>
</dbReference>
<evidence type="ECO:0000259" key="7">
    <source>
        <dbReference type="Pfam" id="PF19044"/>
    </source>
</evidence>
<evidence type="ECO:0000259" key="6">
    <source>
        <dbReference type="Pfam" id="PF03135"/>
    </source>
</evidence>
<dbReference type="NCBIfam" id="TIGR00929">
    <property type="entry name" value="VirB4_CagE"/>
    <property type="match status" value="1"/>
</dbReference>
<dbReference type="Pfam" id="PF03135">
    <property type="entry name" value="CagE_TrbE_VirB"/>
    <property type="match status" value="1"/>
</dbReference>
<dbReference type="PANTHER" id="PTHR30121">
    <property type="entry name" value="UNCHARACTERIZED PROTEIN YJGR-RELATED"/>
    <property type="match status" value="1"/>
</dbReference>